<dbReference type="OrthoDB" id="10678048at2759"/>
<organism evidence="1 2">
    <name type="scientific">Dactylonectria macrodidyma</name>
    <dbReference type="NCBI Taxonomy" id="307937"/>
    <lineage>
        <taxon>Eukaryota</taxon>
        <taxon>Fungi</taxon>
        <taxon>Dikarya</taxon>
        <taxon>Ascomycota</taxon>
        <taxon>Pezizomycotina</taxon>
        <taxon>Sordariomycetes</taxon>
        <taxon>Hypocreomycetidae</taxon>
        <taxon>Hypocreales</taxon>
        <taxon>Nectriaceae</taxon>
        <taxon>Dactylonectria</taxon>
    </lineage>
</organism>
<dbReference type="AlphaFoldDB" id="A0A9P9JGQ5"/>
<name>A0A9P9JGQ5_9HYPO</name>
<evidence type="ECO:0000313" key="1">
    <source>
        <dbReference type="EMBL" id="KAH7160826.1"/>
    </source>
</evidence>
<dbReference type="EMBL" id="JAGMUV010000004">
    <property type="protein sequence ID" value="KAH7160826.1"/>
    <property type="molecule type" value="Genomic_DNA"/>
</dbReference>
<dbReference type="Proteomes" id="UP000738349">
    <property type="component" value="Unassembled WGS sequence"/>
</dbReference>
<sequence>MHKGVRKTPQMFRLSVGLGRRGANVLMEVGRGWASNGYTRPARVCSSIRTEGRSTPYLVAVPSLQSMSLFFRAVRALRPIPGIVAGLASCTKDASRQTKSSHRITSYTTRDAEFAPGYRHAHAALLISIFFSSLLEIESDLNTITLVSTLLSKDDDQKAIEYGHRQRAVSIYESRIARLIVSVGLFKVQLLDLLFMCCPTRLLSWWPTVIHRGGGFFMSG</sequence>
<keyword evidence="2" id="KW-1185">Reference proteome</keyword>
<gene>
    <name evidence="1" type="ORF">EDB81DRAFT_328138</name>
</gene>
<proteinExistence type="predicted"/>
<evidence type="ECO:0000313" key="2">
    <source>
        <dbReference type="Proteomes" id="UP000738349"/>
    </source>
</evidence>
<comment type="caution">
    <text evidence="1">The sequence shown here is derived from an EMBL/GenBank/DDBJ whole genome shotgun (WGS) entry which is preliminary data.</text>
</comment>
<protein>
    <submittedName>
        <fullName evidence="1">Uncharacterized protein</fullName>
    </submittedName>
</protein>
<accession>A0A9P9JGQ5</accession>
<reference evidence="1" key="1">
    <citation type="journal article" date="2021" name="Nat. Commun.">
        <title>Genetic determinants of endophytism in the Arabidopsis root mycobiome.</title>
        <authorList>
            <person name="Mesny F."/>
            <person name="Miyauchi S."/>
            <person name="Thiergart T."/>
            <person name="Pickel B."/>
            <person name="Atanasova L."/>
            <person name="Karlsson M."/>
            <person name="Huettel B."/>
            <person name="Barry K.W."/>
            <person name="Haridas S."/>
            <person name="Chen C."/>
            <person name="Bauer D."/>
            <person name="Andreopoulos W."/>
            <person name="Pangilinan J."/>
            <person name="LaButti K."/>
            <person name="Riley R."/>
            <person name="Lipzen A."/>
            <person name="Clum A."/>
            <person name="Drula E."/>
            <person name="Henrissat B."/>
            <person name="Kohler A."/>
            <person name="Grigoriev I.V."/>
            <person name="Martin F.M."/>
            <person name="Hacquard S."/>
        </authorList>
    </citation>
    <scope>NUCLEOTIDE SEQUENCE</scope>
    <source>
        <strain evidence="1">MPI-CAGE-AT-0147</strain>
    </source>
</reference>